<dbReference type="GO" id="GO:0005886">
    <property type="term" value="C:plasma membrane"/>
    <property type="evidence" value="ECO:0007669"/>
    <property type="project" value="UniProtKB-SubCell"/>
</dbReference>
<comment type="subcellular location">
    <subcellularLocation>
        <location evidence="9">Cell inner membrane</location>
        <topology evidence="9">Multi-pass membrane protein</topology>
    </subcellularLocation>
    <subcellularLocation>
        <location evidence="1">Cell membrane</location>
        <topology evidence="1">Multi-pass membrane protein</topology>
    </subcellularLocation>
</comment>
<evidence type="ECO:0000256" key="10">
    <source>
        <dbReference type="SAM" id="MobiDB-lite"/>
    </source>
</evidence>
<evidence type="ECO:0000313" key="12">
    <source>
        <dbReference type="Proteomes" id="UP000215126"/>
    </source>
</evidence>
<feature type="region of interest" description="Disordered" evidence="10">
    <location>
        <begin position="477"/>
        <end position="504"/>
    </location>
</feature>
<feature type="transmembrane region" description="Helical" evidence="9">
    <location>
        <begin position="70"/>
        <end position="89"/>
    </location>
</feature>
<keyword evidence="9" id="KW-0997">Cell inner membrane</keyword>
<evidence type="ECO:0000256" key="2">
    <source>
        <dbReference type="ARBA" id="ARBA00009261"/>
    </source>
</evidence>
<proteinExistence type="inferred from homology"/>
<evidence type="ECO:0000256" key="9">
    <source>
        <dbReference type="RuleBase" id="RU363064"/>
    </source>
</evidence>
<dbReference type="PROSITE" id="PS00873">
    <property type="entry name" value="NA_ALANINE_SYMP"/>
    <property type="match status" value="1"/>
</dbReference>
<dbReference type="STRING" id="93222.NA29_03535"/>
<evidence type="ECO:0000256" key="3">
    <source>
        <dbReference type="ARBA" id="ARBA00022448"/>
    </source>
</evidence>
<evidence type="ECO:0000256" key="7">
    <source>
        <dbReference type="ARBA" id="ARBA00022989"/>
    </source>
</evidence>
<evidence type="ECO:0000256" key="1">
    <source>
        <dbReference type="ARBA" id="ARBA00004651"/>
    </source>
</evidence>
<dbReference type="GeneID" id="88097511"/>
<feature type="transmembrane region" description="Helical" evidence="9">
    <location>
        <begin position="347"/>
        <end position="370"/>
    </location>
</feature>
<dbReference type="OrthoDB" id="9806926at2"/>
<dbReference type="RefSeq" id="WP_052252372.1">
    <property type="nucleotide sequence ID" value="NZ_AP028930.1"/>
</dbReference>
<feature type="transmembrane region" description="Helical" evidence="9">
    <location>
        <begin position="408"/>
        <end position="430"/>
    </location>
</feature>
<comment type="similarity">
    <text evidence="2 9">Belongs to the alanine or glycine:cation symporter (AGCS) (TC 2.A.25) family.</text>
</comment>
<evidence type="ECO:0000256" key="4">
    <source>
        <dbReference type="ARBA" id="ARBA00022475"/>
    </source>
</evidence>
<dbReference type="PANTHER" id="PTHR30330:SF1">
    <property type="entry name" value="AMINO-ACID CARRIER PROTEIN ALST"/>
    <property type="match status" value="1"/>
</dbReference>
<dbReference type="EMBL" id="LT906435">
    <property type="protein sequence ID" value="SNU90358.1"/>
    <property type="molecule type" value="Genomic_DNA"/>
</dbReference>
<accession>A0A239SZQ7</accession>
<dbReference type="InterPro" id="IPR001463">
    <property type="entry name" value="Na/Ala_symport"/>
</dbReference>
<feature type="transmembrane region" description="Helical" evidence="9">
    <location>
        <begin position="144"/>
        <end position="162"/>
    </location>
</feature>
<feature type="transmembrane region" description="Helical" evidence="9">
    <location>
        <begin position="182"/>
        <end position="199"/>
    </location>
</feature>
<keyword evidence="5 9" id="KW-0812">Transmembrane</keyword>
<keyword evidence="3 9" id="KW-0813">Transport</keyword>
<gene>
    <name evidence="11" type="ORF">SAMEA4530655_04948</name>
</gene>
<keyword evidence="12" id="KW-1185">Reference proteome</keyword>
<dbReference type="PANTHER" id="PTHR30330">
    <property type="entry name" value="AGSS FAMILY TRANSPORTER, SODIUM-ALANINE"/>
    <property type="match status" value="1"/>
</dbReference>
<dbReference type="Gene3D" id="1.20.1740.10">
    <property type="entry name" value="Amino acid/polyamine transporter I"/>
    <property type="match status" value="1"/>
</dbReference>
<dbReference type="KEGG" id="pspu:NA29_03535"/>
<dbReference type="Proteomes" id="UP000215126">
    <property type="component" value="Chromosome 1"/>
</dbReference>
<dbReference type="AlphaFoldDB" id="A0A239SZQ7"/>
<feature type="transmembrane region" description="Helical" evidence="9">
    <location>
        <begin position="303"/>
        <end position="327"/>
    </location>
</feature>
<feature type="transmembrane region" description="Helical" evidence="9">
    <location>
        <begin position="208"/>
        <end position="229"/>
    </location>
</feature>
<sequence length="504" mass="53471">MESWLNSAVDAIGGALSGYPLVIALLGAGLYFTLRFGGIQIRAFAHSVSLLRTSGGTSGISPFQAFATGLASRVGTGNIAGVAVALTIGGPGAIFWMWMTAFVGMASAFVESTLAQIFKVPHRDSTFRGGPAYYIRLGLGSRKFAVVFAVVLLYTFGFALNSVQSNSIANALEAAFGWERQWIGISLVLLTAPIIYGGVRRVARFAQWIVPVMAISYLGLAAYVCIVNIDQIPGMIAMIWRHAFGLEPAAGGIVGYAVGQAILMGVKRGLFSNEAGMGSAPNAAAVATTKHPVQQGLMQMLGVFFDTIVVCSATAFMILLSGQFIPGSGPEGAVLTQRALGVHFGDWAVIFTGITVFFLAYSSVLGNYAFAEVNMDFLTQRVWLLNIFRAFVLLAVMLGSVASLPLVWSFADVGTALMAFINLVAIGLLIRYAQAAWCDYQTQRKAGVADPVFARDALPPELRAKLHADVWPATRESKTAGARVAGRRGEDAENAEDAITPNAV</sequence>
<evidence type="ECO:0000256" key="5">
    <source>
        <dbReference type="ARBA" id="ARBA00022692"/>
    </source>
</evidence>
<name>A0A239SZQ7_9BURK</name>
<feature type="transmembrane region" description="Helical" evidence="9">
    <location>
        <begin position="382"/>
        <end position="402"/>
    </location>
</feature>
<evidence type="ECO:0000313" key="11">
    <source>
        <dbReference type="EMBL" id="SNU90358.1"/>
    </source>
</evidence>
<reference evidence="11 12" key="1">
    <citation type="submission" date="2017-06" db="EMBL/GenBank/DDBJ databases">
        <authorList>
            <consortium name="Pathogen Informatics"/>
        </authorList>
    </citation>
    <scope>NUCLEOTIDE SEQUENCE [LARGE SCALE GENOMIC DNA]</scope>
    <source>
        <strain evidence="11 12">NCTC13161</strain>
    </source>
</reference>
<evidence type="ECO:0000256" key="6">
    <source>
        <dbReference type="ARBA" id="ARBA00022847"/>
    </source>
</evidence>
<feature type="transmembrane region" description="Helical" evidence="9">
    <location>
        <begin position="12"/>
        <end position="34"/>
    </location>
</feature>
<keyword evidence="7 9" id="KW-1133">Transmembrane helix</keyword>
<dbReference type="Pfam" id="PF01235">
    <property type="entry name" value="Na_Ala_symp"/>
    <property type="match status" value="1"/>
</dbReference>
<protein>
    <submittedName>
        <fullName evidence="11">Na+/alanine symporter</fullName>
    </submittedName>
</protein>
<evidence type="ECO:0000256" key="8">
    <source>
        <dbReference type="ARBA" id="ARBA00023136"/>
    </source>
</evidence>
<dbReference type="FunFam" id="1.20.1740.10:FF:000004">
    <property type="entry name" value="Sodium:alanine symporter family protein"/>
    <property type="match status" value="1"/>
</dbReference>
<keyword evidence="4" id="KW-1003">Cell membrane</keyword>
<organism evidence="11 12">
    <name type="scientific">Pandoraea sputorum</name>
    <dbReference type="NCBI Taxonomy" id="93222"/>
    <lineage>
        <taxon>Bacteria</taxon>
        <taxon>Pseudomonadati</taxon>
        <taxon>Pseudomonadota</taxon>
        <taxon>Betaproteobacteria</taxon>
        <taxon>Burkholderiales</taxon>
        <taxon>Burkholderiaceae</taxon>
        <taxon>Pandoraea</taxon>
    </lineage>
</organism>
<keyword evidence="8 9" id="KW-0472">Membrane</keyword>
<dbReference type="GO" id="GO:0005283">
    <property type="term" value="F:amino acid:sodium symporter activity"/>
    <property type="evidence" value="ECO:0007669"/>
    <property type="project" value="InterPro"/>
</dbReference>
<dbReference type="PRINTS" id="PR00175">
    <property type="entry name" value="NAALASMPORT"/>
</dbReference>
<keyword evidence="6 9" id="KW-0769">Symport</keyword>
<dbReference type="NCBIfam" id="TIGR00835">
    <property type="entry name" value="agcS"/>
    <property type="match status" value="1"/>
</dbReference>